<sequence>MRWTYQLLLFISLLVATQAIVHPVAAPTGSLDEKFDLISREPAGPVTRSQTRPRRSPRLASQPSSGLRKPKPRTKIKSRRQKVFIHGDIMAHQLKTSNYRQTAIQNAGGPAGKDWSKHDAEHLIEAQMVSHYLNEHRDGKPIEVECLKHVVSHLNSPGNLKMLKSQHNMEKKKVVSQLIKGNPPDKFTRPVKNYIKAYSPELESTARKLDALFKPGQPCSKLRKPKPDDTISKASRRIILHALNS</sequence>
<dbReference type="OrthoDB" id="10577877at2759"/>
<feature type="region of interest" description="Disordered" evidence="1">
    <location>
        <begin position="36"/>
        <end position="79"/>
    </location>
</feature>
<name>A0A9P6CLG1_9AGAR</name>
<protein>
    <submittedName>
        <fullName evidence="3">Uncharacterized protein</fullName>
    </submittedName>
</protein>
<dbReference type="Proteomes" id="UP000807469">
    <property type="component" value="Unassembled WGS sequence"/>
</dbReference>
<accession>A0A9P6CLG1</accession>
<dbReference type="AlphaFoldDB" id="A0A9P6CLG1"/>
<proteinExistence type="predicted"/>
<feature type="compositionally biased region" description="Basic residues" evidence="1">
    <location>
        <begin position="68"/>
        <end position="79"/>
    </location>
</feature>
<evidence type="ECO:0000313" key="4">
    <source>
        <dbReference type="Proteomes" id="UP000807469"/>
    </source>
</evidence>
<organism evidence="3 4">
    <name type="scientific">Pholiota conissans</name>
    <dbReference type="NCBI Taxonomy" id="109636"/>
    <lineage>
        <taxon>Eukaryota</taxon>
        <taxon>Fungi</taxon>
        <taxon>Dikarya</taxon>
        <taxon>Basidiomycota</taxon>
        <taxon>Agaricomycotina</taxon>
        <taxon>Agaricomycetes</taxon>
        <taxon>Agaricomycetidae</taxon>
        <taxon>Agaricales</taxon>
        <taxon>Agaricineae</taxon>
        <taxon>Strophariaceae</taxon>
        <taxon>Pholiota</taxon>
    </lineage>
</organism>
<reference evidence="3" key="1">
    <citation type="submission" date="2020-11" db="EMBL/GenBank/DDBJ databases">
        <authorList>
            <consortium name="DOE Joint Genome Institute"/>
            <person name="Ahrendt S."/>
            <person name="Riley R."/>
            <person name="Andreopoulos W."/>
            <person name="Labutti K."/>
            <person name="Pangilinan J."/>
            <person name="Ruiz-Duenas F.J."/>
            <person name="Barrasa J.M."/>
            <person name="Sanchez-Garcia M."/>
            <person name="Camarero S."/>
            <person name="Miyauchi S."/>
            <person name="Serrano A."/>
            <person name="Linde D."/>
            <person name="Babiker R."/>
            <person name="Drula E."/>
            <person name="Ayuso-Fernandez I."/>
            <person name="Pacheco R."/>
            <person name="Padilla G."/>
            <person name="Ferreira P."/>
            <person name="Barriuso J."/>
            <person name="Kellner H."/>
            <person name="Castanera R."/>
            <person name="Alfaro M."/>
            <person name="Ramirez L."/>
            <person name="Pisabarro A.G."/>
            <person name="Kuo A."/>
            <person name="Tritt A."/>
            <person name="Lipzen A."/>
            <person name="He G."/>
            <person name="Yan M."/>
            <person name="Ng V."/>
            <person name="Cullen D."/>
            <person name="Martin F."/>
            <person name="Rosso M.-N."/>
            <person name="Henrissat B."/>
            <person name="Hibbett D."/>
            <person name="Martinez A.T."/>
            <person name="Grigoriev I.V."/>
        </authorList>
    </citation>
    <scope>NUCLEOTIDE SEQUENCE</scope>
    <source>
        <strain evidence="3">CIRM-BRFM 674</strain>
    </source>
</reference>
<evidence type="ECO:0000313" key="3">
    <source>
        <dbReference type="EMBL" id="KAF9471096.1"/>
    </source>
</evidence>
<feature type="chain" id="PRO_5040441230" evidence="2">
    <location>
        <begin position="20"/>
        <end position="245"/>
    </location>
</feature>
<gene>
    <name evidence="3" type="ORF">BDN70DRAFT_998733</name>
</gene>
<evidence type="ECO:0000256" key="2">
    <source>
        <dbReference type="SAM" id="SignalP"/>
    </source>
</evidence>
<comment type="caution">
    <text evidence="3">The sequence shown here is derived from an EMBL/GenBank/DDBJ whole genome shotgun (WGS) entry which is preliminary data.</text>
</comment>
<feature type="signal peptide" evidence="2">
    <location>
        <begin position="1"/>
        <end position="19"/>
    </location>
</feature>
<evidence type="ECO:0000256" key="1">
    <source>
        <dbReference type="SAM" id="MobiDB-lite"/>
    </source>
</evidence>
<keyword evidence="4" id="KW-1185">Reference proteome</keyword>
<keyword evidence="2" id="KW-0732">Signal</keyword>
<dbReference type="EMBL" id="MU155762">
    <property type="protein sequence ID" value="KAF9471096.1"/>
    <property type="molecule type" value="Genomic_DNA"/>
</dbReference>